<dbReference type="GO" id="GO:0016887">
    <property type="term" value="F:ATP hydrolysis activity"/>
    <property type="evidence" value="ECO:0007669"/>
    <property type="project" value="InterPro"/>
</dbReference>
<dbReference type="PROSITE" id="PS50893">
    <property type="entry name" value="ABC_TRANSPORTER_2"/>
    <property type="match status" value="1"/>
</dbReference>
<protein>
    <submittedName>
        <fullName evidence="5">ABC-2 type transport system ATP-binding protein</fullName>
    </submittedName>
</protein>
<accession>A0A1M5SDD3</accession>
<keyword evidence="6" id="KW-1185">Reference proteome</keyword>
<keyword evidence="1" id="KW-0813">Transport</keyword>
<dbReference type="CDD" id="cd03230">
    <property type="entry name" value="ABC_DR_subfamily_A"/>
    <property type="match status" value="1"/>
</dbReference>
<organism evidence="5 6">
    <name type="scientific">Desulfofustis glycolicus DSM 9705</name>
    <dbReference type="NCBI Taxonomy" id="1121409"/>
    <lineage>
        <taxon>Bacteria</taxon>
        <taxon>Pseudomonadati</taxon>
        <taxon>Thermodesulfobacteriota</taxon>
        <taxon>Desulfobulbia</taxon>
        <taxon>Desulfobulbales</taxon>
        <taxon>Desulfocapsaceae</taxon>
        <taxon>Desulfofustis</taxon>
    </lineage>
</organism>
<dbReference type="PANTHER" id="PTHR42711:SF15">
    <property type="entry name" value="ABC-TYPE MULTIDRUG TRANSPORT SYSTEM, ATPASE COMPONENT"/>
    <property type="match status" value="1"/>
</dbReference>
<dbReference type="InterPro" id="IPR003439">
    <property type="entry name" value="ABC_transporter-like_ATP-bd"/>
</dbReference>
<dbReference type="Proteomes" id="UP000184139">
    <property type="component" value="Unassembled WGS sequence"/>
</dbReference>
<evidence type="ECO:0000256" key="3">
    <source>
        <dbReference type="ARBA" id="ARBA00022840"/>
    </source>
</evidence>
<dbReference type="AlphaFoldDB" id="A0A1M5SDD3"/>
<evidence type="ECO:0000313" key="6">
    <source>
        <dbReference type="Proteomes" id="UP000184139"/>
    </source>
</evidence>
<feature type="domain" description="ABC transporter" evidence="4">
    <location>
        <begin position="6"/>
        <end position="237"/>
    </location>
</feature>
<dbReference type="InterPro" id="IPR050763">
    <property type="entry name" value="ABC_transporter_ATP-binding"/>
</dbReference>
<keyword evidence="3 5" id="KW-0067">ATP-binding</keyword>
<evidence type="ECO:0000256" key="2">
    <source>
        <dbReference type="ARBA" id="ARBA00022741"/>
    </source>
</evidence>
<dbReference type="Pfam" id="PF00005">
    <property type="entry name" value="ABC_tran"/>
    <property type="match status" value="1"/>
</dbReference>
<evidence type="ECO:0000256" key="1">
    <source>
        <dbReference type="ARBA" id="ARBA00022448"/>
    </source>
</evidence>
<dbReference type="STRING" id="1121409.SAMN02745124_00289"/>
<dbReference type="SUPFAM" id="SSF52540">
    <property type="entry name" value="P-loop containing nucleoside triphosphate hydrolases"/>
    <property type="match status" value="1"/>
</dbReference>
<dbReference type="PANTHER" id="PTHR42711">
    <property type="entry name" value="ABC TRANSPORTER ATP-BINDING PROTEIN"/>
    <property type="match status" value="1"/>
</dbReference>
<dbReference type="InterPro" id="IPR027417">
    <property type="entry name" value="P-loop_NTPase"/>
</dbReference>
<reference evidence="5 6" key="1">
    <citation type="submission" date="2016-11" db="EMBL/GenBank/DDBJ databases">
        <authorList>
            <person name="Jaros S."/>
            <person name="Januszkiewicz K."/>
            <person name="Wedrychowicz H."/>
        </authorList>
    </citation>
    <scope>NUCLEOTIDE SEQUENCE [LARGE SCALE GENOMIC DNA]</scope>
    <source>
        <strain evidence="5 6">DSM 9705</strain>
    </source>
</reference>
<sequence length="303" mass="34050">MSVPALEISDLRKTYRGGVEAISGISLQVREGEFFGLLGPNGAGKTTTIGVITSLVFKTSGTVRIFGIDIDRDFSAAKRLIGLVPQEMNFSIFEKVQDIVCQQAGYYGIPRRRAADRAEHYLCQLGLWEKRNVQARELSGGMKRRLMIARGLVHDPKLLILDEPTAGVDVELRRGMWEFLEDLNREGRTIILTTHYLEEAEQLCNRIGIIAGGRLISHTDKRELLKKLDRQTFILDLNGPVGEVEPFDANRFTIVDESTLEVTLSRDHSLNDLFAHLDRQGLIVASMRPKANRLEEIFVGMTQ</sequence>
<evidence type="ECO:0000259" key="4">
    <source>
        <dbReference type="PROSITE" id="PS50893"/>
    </source>
</evidence>
<dbReference type="PROSITE" id="PS00211">
    <property type="entry name" value="ABC_TRANSPORTER_1"/>
    <property type="match status" value="1"/>
</dbReference>
<gene>
    <name evidence="5" type="ORF">SAMN02745124_00289</name>
</gene>
<dbReference type="Gene3D" id="3.40.50.300">
    <property type="entry name" value="P-loop containing nucleotide triphosphate hydrolases"/>
    <property type="match status" value="1"/>
</dbReference>
<dbReference type="RefSeq" id="WP_073373042.1">
    <property type="nucleotide sequence ID" value="NZ_FQXS01000001.1"/>
</dbReference>
<dbReference type="InterPro" id="IPR003593">
    <property type="entry name" value="AAA+_ATPase"/>
</dbReference>
<dbReference type="InterPro" id="IPR017871">
    <property type="entry name" value="ABC_transporter-like_CS"/>
</dbReference>
<proteinExistence type="predicted"/>
<dbReference type="GO" id="GO:0005524">
    <property type="term" value="F:ATP binding"/>
    <property type="evidence" value="ECO:0007669"/>
    <property type="project" value="UniProtKB-KW"/>
</dbReference>
<name>A0A1M5SDD3_9BACT</name>
<dbReference type="OrthoDB" id="9809450at2"/>
<dbReference type="SMART" id="SM00382">
    <property type="entry name" value="AAA"/>
    <property type="match status" value="1"/>
</dbReference>
<dbReference type="EMBL" id="FQXS01000001">
    <property type="protein sequence ID" value="SHH36481.1"/>
    <property type="molecule type" value="Genomic_DNA"/>
</dbReference>
<evidence type="ECO:0000313" key="5">
    <source>
        <dbReference type="EMBL" id="SHH36481.1"/>
    </source>
</evidence>
<keyword evidence="2" id="KW-0547">Nucleotide-binding</keyword>